<reference evidence="2 3" key="1">
    <citation type="submission" date="2020-06" db="EMBL/GenBank/DDBJ databases">
        <title>Taxonomy, biology and ecology of Rhodococcus bacteria occurring in California pistachio and other woody hosts as revealed by genome sequence analyses.</title>
        <authorList>
            <person name="Gai Y."/>
            <person name="Riely B."/>
        </authorList>
    </citation>
    <scope>NUCLEOTIDE SEQUENCE [LARGE SCALE GENOMIC DNA]</scope>
    <source>
        <strain evidence="2 3">BP-284</strain>
    </source>
</reference>
<evidence type="ECO:0000313" key="2">
    <source>
        <dbReference type="EMBL" id="MBY6321058.1"/>
    </source>
</evidence>
<feature type="domain" description="Metallo-beta-lactamase" evidence="1">
    <location>
        <begin position="17"/>
        <end position="224"/>
    </location>
</feature>
<dbReference type="SMART" id="SM00849">
    <property type="entry name" value="Lactamase_B"/>
    <property type="match status" value="1"/>
</dbReference>
<name>A0ABS7NSQ6_9NOCA</name>
<dbReference type="InterPro" id="IPR050855">
    <property type="entry name" value="NDM-1-like"/>
</dbReference>
<dbReference type="CDD" id="cd07721">
    <property type="entry name" value="yflN-like_MBL-fold"/>
    <property type="match status" value="1"/>
</dbReference>
<gene>
    <name evidence="2" type="ORF">HQ605_09510</name>
</gene>
<dbReference type="InterPro" id="IPR036866">
    <property type="entry name" value="RibonucZ/Hydroxyglut_hydro"/>
</dbReference>
<evidence type="ECO:0000259" key="1">
    <source>
        <dbReference type="SMART" id="SM00849"/>
    </source>
</evidence>
<dbReference type="Gene3D" id="3.60.15.10">
    <property type="entry name" value="Ribonuclease Z/Hydroxyacylglutathione hydrolase-like"/>
    <property type="match status" value="1"/>
</dbReference>
<organism evidence="2 3">
    <name type="scientific">Rhodococcoides kroppenstedtii</name>
    <dbReference type="NCBI Taxonomy" id="293050"/>
    <lineage>
        <taxon>Bacteria</taxon>
        <taxon>Bacillati</taxon>
        <taxon>Actinomycetota</taxon>
        <taxon>Actinomycetes</taxon>
        <taxon>Mycobacteriales</taxon>
        <taxon>Nocardiaceae</taxon>
        <taxon>Rhodococcoides</taxon>
    </lineage>
</organism>
<dbReference type="Pfam" id="PF00753">
    <property type="entry name" value="Lactamase_B"/>
    <property type="match status" value="1"/>
</dbReference>
<dbReference type="RefSeq" id="WP_157889449.1">
    <property type="nucleotide sequence ID" value="NZ_JABUKE010000005.1"/>
</dbReference>
<dbReference type="InterPro" id="IPR001279">
    <property type="entry name" value="Metallo-B-lactamas"/>
</dbReference>
<dbReference type="SUPFAM" id="SSF56281">
    <property type="entry name" value="Metallo-hydrolase/oxidoreductase"/>
    <property type="match status" value="1"/>
</dbReference>
<keyword evidence="3" id="KW-1185">Reference proteome</keyword>
<dbReference type="Proteomes" id="UP001520140">
    <property type="component" value="Unassembled WGS sequence"/>
</dbReference>
<evidence type="ECO:0000313" key="3">
    <source>
        <dbReference type="Proteomes" id="UP001520140"/>
    </source>
</evidence>
<dbReference type="EMBL" id="JABUKG010000008">
    <property type="protein sequence ID" value="MBY6321058.1"/>
    <property type="molecule type" value="Genomic_DNA"/>
</dbReference>
<sequence length="243" mass="25854">MFVPDEAPGIHRLCRAVTNMYLVEVDEGILVVDAGLPRMWGDLLSALSRLGRAPSDVVGVMLTHAHFDHVGLAARIGHTWGVPVWVHHADETLAHHPYTYQRERSRVLFPLRHPRSLPVLGSMVLAGALRVKGVPDVVPVGVDAAIPGSPRLIETPGHTFGHVALHFPDRDAIIVGDALVTHDPYTGRTGPRVVPGAATANVPQARASLVTLREVSAATVLPGHGEAWTGGLDDAVTLALHAG</sequence>
<comment type="caution">
    <text evidence="2">The sequence shown here is derived from an EMBL/GenBank/DDBJ whole genome shotgun (WGS) entry which is preliminary data.</text>
</comment>
<dbReference type="PANTHER" id="PTHR42951">
    <property type="entry name" value="METALLO-BETA-LACTAMASE DOMAIN-CONTAINING"/>
    <property type="match status" value="1"/>
</dbReference>
<protein>
    <submittedName>
        <fullName evidence="2">MBL fold metallo-hydrolase</fullName>
    </submittedName>
</protein>
<proteinExistence type="predicted"/>
<accession>A0ABS7NSQ6</accession>